<sequence length="468" mass="55561">MVLKKMTRKKSLKQLIFSRHIDNWQRRILEPTLSLPQRTHIFAPMLIQHNPFLSPTFTAVWSKHFAAGETLHTSDFLPSLKFTKHKKLPLYTNVGQTFTKGINYHINLEKTLGFNNKVFLIYDIPGYFEVNTQTTNDIGLHRSKQYPGFLIDLTQFKDLNSYLASAFSKSSRYKLKKYKKRFETSFDVRYVMYKGAMSRDSYDEIFESFRQLLEKRFHDKQITNNNLDPKEWKFYHEVTYPMLLEGKASLFVIYDGKKPIGVTLNFFSENILFDAITVFDIDYAKFHLGSITIMALLEWCLENNLKTFDFSKGFYDYKTRWATTTYDFEYHIYYDTKSILARSIALSLKKFFELKQQLRQKDINEKVHRLTYRFKNRNAKPKESKTYVFTEITDDIAVDDLRSLSLEKPENRDLKLMVFEYLYLNDDQYRDIIAYAVPNTTDNFYIIGKTKKTLATLAYETDNQKHQN</sequence>
<dbReference type="AlphaFoldDB" id="A0A831QSD4"/>
<dbReference type="Pfam" id="PF13480">
    <property type="entry name" value="Acetyltransf_6"/>
    <property type="match status" value="1"/>
</dbReference>
<feature type="domain" description="BioF2-like acetyltransferase" evidence="1">
    <location>
        <begin position="170"/>
        <end position="318"/>
    </location>
</feature>
<reference evidence="2" key="1">
    <citation type="journal article" date="2020" name="mSystems">
        <title>Genome- and Community-Level Interaction Insights into Carbon Utilization and Element Cycling Functions of Hydrothermarchaeota in Hydrothermal Sediment.</title>
        <authorList>
            <person name="Zhou Z."/>
            <person name="Liu Y."/>
            <person name="Xu W."/>
            <person name="Pan J."/>
            <person name="Luo Z.H."/>
            <person name="Li M."/>
        </authorList>
    </citation>
    <scope>NUCLEOTIDE SEQUENCE [LARGE SCALE GENOMIC DNA]</scope>
    <source>
        <strain evidence="2">HyVt-345</strain>
    </source>
</reference>
<comment type="caution">
    <text evidence="2">The sequence shown here is derived from an EMBL/GenBank/DDBJ whole genome shotgun (WGS) entry which is preliminary data.</text>
</comment>
<dbReference type="InterPro" id="IPR016181">
    <property type="entry name" value="Acyl_CoA_acyltransferase"/>
</dbReference>
<evidence type="ECO:0000259" key="1">
    <source>
        <dbReference type="Pfam" id="PF13480"/>
    </source>
</evidence>
<dbReference type="Proteomes" id="UP000886191">
    <property type="component" value="Unassembled WGS sequence"/>
</dbReference>
<proteinExistence type="predicted"/>
<gene>
    <name evidence="2" type="ORF">ENH87_15075</name>
</gene>
<name>A0A831QSD4_9FLAO</name>
<dbReference type="Gene3D" id="3.40.630.30">
    <property type="match status" value="1"/>
</dbReference>
<organism evidence="2">
    <name type="scientific">Pricia antarctica</name>
    <dbReference type="NCBI Taxonomy" id="641691"/>
    <lineage>
        <taxon>Bacteria</taxon>
        <taxon>Pseudomonadati</taxon>
        <taxon>Bacteroidota</taxon>
        <taxon>Flavobacteriia</taxon>
        <taxon>Flavobacteriales</taxon>
        <taxon>Flavobacteriaceae</taxon>
        <taxon>Pricia</taxon>
    </lineage>
</organism>
<accession>A0A831QSD4</accession>
<protein>
    <submittedName>
        <fullName evidence="2">GNAT family N-acetyltransferase</fullName>
    </submittedName>
</protein>
<dbReference type="SUPFAM" id="SSF55729">
    <property type="entry name" value="Acyl-CoA N-acyltransferases (Nat)"/>
    <property type="match status" value="1"/>
</dbReference>
<dbReference type="InterPro" id="IPR038740">
    <property type="entry name" value="BioF2-like_GNAT_dom"/>
</dbReference>
<dbReference type="EMBL" id="DRGL01000053">
    <property type="protein sequence ID" value="HEA22223.1"/>
    <property type="molecule type" value="Genomic_DNA"/>
</dbReference>
<evidence type="ECO:0000313" key="2">
    <source>
        <dbReference type="EMBL" id="HEA22223.1"/>
    </source>
</evidence>